<accession>A0A7H0VGE0</accession>
<proteinExistence type="predicted"/>
<dbReference type="AlphaFoldDB" id="A0A7H0VGE0"/>
<gene>
    <name evidence="1" type="ORF">H4K34_02785</name>
</gene>
<reference evidence="1 2" key="1">
    <citation type="submission" date="2020-08" db="EMBL/GenBank/DDBJ databases">
        <title>Croceimicrobium hydrocarbonivorans gen. nov., sp. nov., a novel marine bacterium isolated from a bacterial consortium that degrades polyethylene terephthalate.</title>
        <authorList>
            <person name="Liu R."/>
        </authorList>
    </citation>
    <scope>NUCLEOTIDE SEQUENCE [LARGE SCALE GENOMIC DNA]</scope>
    <source>
        <strain evidence="1 2">A20-9</strain>
    </source>
</reference>
<protein>
    <submittedName>
        <fullName evidence="1">DUF2851 family protein</fullName>
    </submittedName>
</protein>
<dbReference type="KEGG" id="chyd:H4K34_02785"/>
<sequence>MTEDFLHYLWRFRQLKPDPWFMKNGGRIEVLHPGYPNANSGPDFEQARIRINGQLWVGSVEIHIRSSDWNRHQHQLDPGYNNVILHVVQEEDQLIYTEKGWAPPCLSLDGLYDTQLYWRFEQRLQGTKSLACAESFREVDAIKKHQMLERACILRLEQKSESLNLALEELGGNWDALLYRSLAKALGAPVNSPAMESLSRVLKLELWRKYQDKDLQRDALFLGMAGLLTNGGSGDNPWFSEFQFLRHKHKLEELDFSIWKYSRMRPANFPDRRIAQLSQLLPYALQWFASIREGRGLEMQALYWPELPQFWCNHYRLKNTSKSNIGLHWSEALKQSLLINALIPLQFFYAKKTGRYELQDAALDSLMKLPAEANRLTRIYEQLGLKLRSAFDSQACIAWYKNYCQPKKCLTCTLGNELLNR</sequence>
<dbReference type="RefSeq" id="WP_210759314.1">
    <property type="nucleotide sequence ID" value="NZ_CP060139.1"/>
</dbReference>
<dbReference type="InterPro" id="IPR021272">
    <property type="entry name" value="DUF2851"/>
</dbReference>
<dbReference type="Pfam" id="PF11013">
    <property type="entry name" value="DUF2851"/>
    <property type="match status" value="1"/>
</dbReference>
<evidence type="ECO:0000313" key="1">
    <source>
        <dbReference type="EMBL" id="QNR24788.1"/>
    </source>
</evidence>
<dbReference type="Proteomes" id="UP000516305">
    <property type="component" value="Chromosome"/>
</dbReference>
<name>A0A7H0VGE0_9FLAO</name>
<organism evidence="1 2">
    <name type="scientific">Croceimicrobium hydrocarbonivorans</name>
    <dbReference type="NCBI Taxonomy" id="2761580"/>
    <lineage>
        <taxon>Bacteria</taxon>
        <taxon>Pseudomonadati</taxon>
        <taxon>Bacteroidota</taxon>
        <taxon>Flavobacteriia</taxon>
        <taxon>Flavobacteriales</taxon>
        <taxon>Owenweeksiaceae</taxon>
        <taxon>Croceimicrobium</taxon>
    </lineage>
</organism>
<evidence type="ECO:0000313" key="2">
    <source>
        <dbReference type="Proteomes" id="UP000516305"/>
    </source>
</evidence>
<keyword evidence="2" id="KW-1185">Reference proteome</keyword>
<dbReference type="EMBL" id="CP060139">
    <property type="protein sequence ID" value="QNR24788.1"/>
    <property type="molecule type" value="Genomic_DNA"/>
</dbReference>